<evidence type="ECO:0000313" key="1">
    <source>
        <dbReference type="EMBL" id="KKN44598.1"/>
    </source>
</evidence>
<name>A0A0F9TT94_9ZZZZ</name>
<proteinExistence type="predicted"/>
<comment type="caution">
    <text evidence="1">The sequence shown here is derived from an EMBL/GenBank/DDBJ whole genome shotgun (WGS) entry which is preliminary data.</text>
</comment>
<reference evidence="1" key="1">
    <citation type="journal article" date="2015" name="Nature">
        <title>Complex archaea that bridge the gap between prokaryotes and eukaryotes.</title>
        <authorList>
            <person name="Spang A."/>
            <person name="Saw J.H."/>
            <person name="Jorgensen S.L."/>
            <person name="Zaremba-Niedzwiedzka K."/>
            <person name="Martijn J."/>
            <person name="Lind A.E."/>
            <person name="van Eijk R."/>
            <person name="Schleper C."/>
            <person name="Guy L."/>
            <person name="Ettema T.J."/>
        </authorList>
    </citation>
    <scope>NUCLEOTIDE SEQUENCE</scope>
</reference>
<dbReference type="EMBL" id="LAZR01001441">
    <property type="protein sequence ID" value="KKN44598.1"/>
    <property type="molecule type" value="Genomic_DNA"/>
</dbReference>
<gene>
    <name evidence="1" type="ORF">LCGC14_0691360</name>
</gene>
<accession>A0A0F9TT94</accession>
<sequence>MTDFINKQEGIRKIEVTERNANWYVNYDIEVSPLLGDDTLDVDGVQKKPYAICVEPDDARRFVLVLDREEMLELLEKIEAALSFGEDEL</sequence>
<organism evidence="1">
    <name type="scientific">marine sediment metagenome</name>
    <dbReference type="NCBI Taxonomy" id="412755"/>
    <lineage>
        <taxon>unclassified sequences</taxon>
        <taxon>metagenomes</taxon>
        <taxon>ecological metagenomes</taxon>
    </lineage>
</organism>
<dbReference type="AlphaFoldDB" id="A0A0F9TT94"/>
<protein>
    <submittedName>
        <fullName evidence="1">Uncharacterized protein</fullName>
    </submittedName>
</protein>